<dbReference type="AlphaFoldDB" id="A0AAW0QW44"/>
<dbReference type="PROSITE" id="PS51762">
    <property type="entry name" value="GH16_2"/>
    <property type="match status" value="1"/>
</dbReference>
<dbReference type="PANTHER" id="PTHR38121:SF4">
    <property type="entry name" value="GH16 DOMAIN-CONTAINING PROTEIN-RELATED"/>
    <property type="match status" value="1"/>
</dbReference>
<dbReference type="InterPro" id="IPR000757">
    <property type="entry name" value="Beta-glucanase-like"/>
</dbReference>
<evidence type="ECO:0000256" key="1">
    <source>
        <dbReference type="SAM" id="MobiDB-lite"/>
    </source>
</evidence>
<evidence type="ECO:0000313" key="4">
    <source>
        <dbReference type="EMBL" id="KAK8114603.1"/>
    </source>
</evidence>
<feature type="domain" description="GH16" evidence="3">
    <location>
        <begin position="49"/>
        <end position="315"/>
    </location>
</feature>
<feature type="signal peptide" evidence="2">
    <location>
        <begin position="1"/>
        <end position="21"/>
    </location>
</feature>
<dbReference type="Proteomes" id="UP001392437">
    <property type="component" value="Unassembled WGS sequence"/>
</dbReference>
<accession>A0AAW0QW44</accession>
<comment type="caution">
    <text evidence="4">The sequence shown here is derived from an EMBL/GenBank/DDBJ whole genome shotgun (WGS) entry which is preliminary data.</text>
</comment>
<evidence type="ECO:0000313" key="5">
    <source>
        <dbReference type="Proteomes" id="UP001392437"/>
    </source>
</evidence>
<keyword evidence="5" id="KW-1185">Reference proteome</keyword>
<dbReference type="Pfam" id="PF00722">
    <property type="entry name" value="Glyco_hydro_16"/>
    <property type="match status" value="1"/>
</dbReference>
<feature type="chain" id="PRO_5043710185" description="GH16 domain-containing protein" evidence="2">
    <location>
        <begin position="22"/>
        <end position="359"/>
    </location>
</feature>
<feature type="compositionally biased region" description="Polar residues" evidence="1">
    <location>
        <begin position="210"/>
        <end position="234"/>
    </location>
</feature>
<dbReference type="GO" id="GO:0004553">
    <property type="term" value="F:hydrolase activity, hydrolyzing O-glycosyl compounds"/>
    <property type="evidence" value="ECO:0007669"/>
    <property type="project" value="InterPro"/>
</dbReference>
<evidence type="ECO:0000256" key="2">
    <source>
        <dbReference type="SAM" id="SignalP"/>
    </source>
</evidence>
<keyword evidence="2" id="KW-0732">Signal</keyword>
<organism evidence="4 5">
    <name type="scientific">Apiospora kogelbergensis</name>
    <dbReference type="NCBI Taxonomy" id="1337665"/>
    <lineage>
        <taxon>Eukaryota</taxon>
        <taxon>Fungi</taxon>
        <taxon>Dikarya</taxon>
        <taxon>Ascomycota</taxon>
        <taxon>Pezizomycotina</taxon>
        <taxon>Sordariomycetes</taxon>
        <taxon>Xylariomycetidae</taxon>
        <taxon>Amphisphaeriales</taxon>
        <taxon>Apiosporaceae</taxon>
        <taxon>Apiospora</taxon>
    </lineage>
</organism>
<dbReference type="InterPro" id="IPR013320">
    <property type="entry name" value="ConA-like_dom_sf"/>
</dbReference>
<sequence>MPSPGWIPAVLASCLVAVVVCYPLTTDSNCTCYQTNETASQFLTHHKFFDFRSLPQYVNVPKAIDDPALSAGADVTSSYFSTADWQSWWQIQSWNNSDTLQRGNQTNATISDATVFMVNSPSNIYFERNTDARPASQTYLTMRTARHTTFQSAAEFESVALDYRYLSVRMKARTKGPPGAITAMFTYRAAQDMNKVQEADLEVRTADPRSSIQYTNQPSWNDNGDVPGSTQNISDPRHVDWGSWQVHRMDWTPKASNWFVNGKLLSTISFQVPRDGSQVIFNSWSNGGTWSGNMSLFTEAYLQVQWIDIVYNNTIKASPGQPLPGWPFPGQPSTSCKNVCSIDETSVIGTPVLITTPGK</sequence>
<dbReference type="PANTHER" id="PTHR38121">
    <property type="entry name" value="GH16 DOMAIN-CONTAINING PROTEIN"/>
    <property type="match status" value="1"/>
</dbReference>
<evidence type="ECO:0000259" key="3">
    <source>
        <dbReference type="PROSITE" id="PS51762"/>
    </source>
</evidence>
<dbReference type="EMBL" id="JAQQWP010000006">
    <property type="protein sequence ID" value="KAK8114603.1"/>
    <property type="molecule type" value="Genomic_DNA"/>
</dbReference>
<dbReference type="SUPFAM" id="SSF49899">
    <property type="entry name" value="Concanavalin A-like lectins/glucanases"/>
    <property type="match status" value="1"/>
</dbReference>
<protein>
    <recommendedName>
        <fullName evidence="3">GH16 domain-containing protein</fullName>
    </recommendedName>
</protein>
<name>A0AAW0QW44_9PEZI</name>
<proteinExistence type="predicted"/>
<dbReference type="CDD" id="cd00413">
    <property type="entry name" value="Glyco_hydrolase_16"/>
    <property type="match status" value="1"/>
</dbReference>
<reference evidence="4 5" key="1">
    <citation type="submission" date="2023-01" db="EMBL/GenBank/DDBJ databases">
        <title>Analysis of 21 Apiospora genomes using comparative genomics revels a genus with tremendous synthesis potential of carbohydrate active enzymes and secondary metabolites.</title>
        <authorList>
            <person name="Sorensen T."/>
        </authorList>
    </citation>
    <scope>NUCLEOTIDE SEQUENCE [LARGE SCALE GENOMIC DNA]</scope>
    <source>
        <strain evidence="4 5">CBS 117206</strain>
    </source>
</reference>
<dbReference type="Gene3D" id="2.60.120.200">
    <property type="match status" value="1"/>
</dbReference>
<feature type="region of interest" description="Disordered" evidence="1">
    <location>
        <begin position="210"/>
        <end position="235"/>
    </location>
</feature>
<dbReference type="GO" id="GO:0005975">
    <property type="term" value="P:carbohydrate metabolic process"/>
    <property type="evidence" value="ECO:0007669"/>
    <property type="project" value="InterPro"/>
</dbReference>
<gene>
    <name evidence="4" type="ORF">PG999_006672</name>
</gene>